<sequence length="227" mass="26353">MYVEVTNAIKAQKDVARELSKFEGQAAIIFQKIKKAHEKEEAGISITRMERNLLRKFLFVMKYRGPGFFMKYFEDDPQAYDFEDKHLLRGYMAEKGTKSPRELWLHNLRIILGLNMDACGDWIEILPGLMFSPDAAMFTFHAQSSYMAFCMPEEKHDEFILTDQCNNVFEGPTNETFVPERRNLLERHTSVTTSSVLYPLDLSLFFAAVLCPTLWKIPVPQYKEDAN</sequence>
<protein>
    <submittedName>
        <fullName evidence="1">Uncharacterized protein</fullName>
    </submittedName>
</protein>
<evidence type="ECO:0000313" key="2">
    <source>
        <dbReference type="Proteomes" id="UP001595075"/>
    </source>
</evidence>
<dbReference type="InterPro" id="IPR025332">
    <property type="entry name" value="DUF4238"/>
</dbReference>
<comment type="caution">
    <text evidence="1">The sequence shown here is derived from an EMBL/GenBank/DDBJ whole genome shotgun (WGS) entry which is preliminary data.</text>
</comment>
<organism evidence="1 2">
    <name type="scientific">Oculimacula yallundae</name>
    <dbReference type="NCBI Taxonomy" id="86028"/>
    <lineage>
        <taxon>Eukaryota</taxon>
        <taxon>Fungi</taxon>
        <taxon>Dikarya</taxon>
        <taxon>Ascomycota</taxon>
        <taxon>Pezizomycotina</taxon>
        <taxon>Leotiomycetes</taxon>
        <taxon>Helotiales</taxon>
        <taxon>Ploettnerulaceae</taxon>
        <taxon>Oculimacula</taxon>
    </lineage>
</organism>
<name>A0ABR4BQ52_9HELO</name>
<gene>
    <name evidence="1" type="ORF">VTL71DRAFT_10027</name>
</gene>
<dbReference type="EMBL" id="JAZHXI010000025">
    <property type="protein sequence ID" value="KAL2059872.1"/>
    <property type="molecule type" value="Genomic_DNA"/>
</dbReference>
<reference evidence="1 2" key="1">
    <citation type="journal article" date="2024" name="Commun. Biol.">
        <title>Comparative genomic analysis of thermophilic fungi reveals convergent evolutionary adaptations and gene losses.</title>
        <authorList>
            <person name="Steindorff A.S."/>
            <person name="Aguilar-Pontes M.V."/>
            <person name="Robinson A.J."/>
            <person name="Andreopoulos B."/>
            <person name="LaButti K."/>
            <person name="Kuo A."/>
            <person name="Mondo S."/>
            <person name="Riley R."/>
            <person name="Otillar R."/>
            <person name="Haridas S."/>
            <person name="Lipzen A."/>
            <person name="Grimwood J."/>
            <person name="Schmutz J."/>
            <person name="Clum A."/>
            <person name="Reid I.D."/>
            <person name="Moisan M.C."/>
            <person name="Butler G."/>
            <person name="Nguyen T.T.M."/>
            <person name="Dewar K."/>
            <person name="Conant G."/>
            <person name="Drula E."/>
            <person name="Henrissat B."/>
            <person name="Hansel C."/>
            <person name="Singer S."/>
            <person name="Hutchinson M.I."/>
            <person name="de Vries R.P."/>
            <person name="Natvig D.O."/>
            <person name="Powell A.J."/>
            <person name="Tsang A."/>
            <person name="Grigoriev I.V."/>
        </authorList>
    </citation>
    <scope>NUCLEOTIDE SEQUENCE [LARGE SCALE GENOMIC DNA]</scope>
    <source>
        <strain evidence="1 2">CBS 494.80</strain>
    </source>
</reference>
<dbReference type="Pfam" id="PF14022">
    <property type="entry name" value="DUF4238"/>
    <property type="match status" value="1"/>
</dbReference>
<dbReference type="Proteomes" id="UP001595075">
    <property type="component" value="Unassembled WGS sequence"/>
</dbReference>
<proteinExistence type="predicted"/>
<keyword evidence="2" id="KW-1185">Reference proteome</keyword>
<evidence type="ECO:0000313" key="1">
    <source>
        <dbReference type="EMBL" id="KAL2059872.1"/>
    </source>
</evidence>
<accession>A0ABR4BQ52</accession>